<dbReference type="AlphaFoldDB" id="A0A450W4Z2"/>
<organism evidence="1">
    <name type="scientific">Candidatus Kentrum sp. LPFa</name>
    <dbReference type="NCBI Taxonomy" id="2126335"/>
    <lineage>
        <taxon>Bacteria</taxon>
        <taxon>Pseudomonadati</taxon>
        <taxon>Pseudomonadota</taxon>
        <taxon>Gammaproteobacteria</taxon>
        <taxon>Candidatus Kentrum</taxon>
    </lineage>
</organism>
<sequence length="104" mass="11758">MSAWLSIDPDFRAILTVLALVGRNPTIIEPLISTRPHQSDARPIHSARRMADFTRVFGGLSGKMIDFFRRLGNFSRQTINFSGKIIELSRQLANLSRQITDSSR</sequence>
<gene>
    <name evidence="1" type="ORF">BECKLPF1236A_GA0070988_100665</name>
    <name evidence="2" type="ORF">BECKLPF1236C_GA0070990_1006017</name>
</gene>
<accession>A0A450W4Z2</accession>
<evidence type="ECO:0000313" key="2">
    <source>
        <dbReference type="EMBL" id="VFK28185.1"/>
    </source>
</evidence>
<protein>
    <submittedName>
        <fullName evidence="1">Uncharacterized protein</fullName>
    </submittedName>
</protein>
<proteinExistence type="predicted"/>
<dbReference type="EMBL" id="CAADFP010000060">
    <property type="protein sequence ID" value="VFK28185.1"/>
    <property type="molecule type" value="Genomic_DNA"/>
</dbReference>
<name>A0A450W4Z2_9GAMM</name>
<dbReference type="EMBL" id="CAADFM010000066">
    <property type="protein sequence ID" value="VFK12112.1"/>
    <property type="molecule type" value="Genomic_DNA"/>
</dbReference>
<evidence type="ECO:0000313" key="1">
    <source>
        <dbReference type="EMBL" id="VFK12112.1"/>
    </source>
</evidence>
<reference evidence="1" key="1">
    <citation type="submission" date="2019-02" db="EMBL/GenBank/DDBJ databases">
        <authorList>
            <person name="Gruber-Vodicka R. H."/>
            <person name="Seah K. B. B."/>
        </authorList>
    </citation>
    <scope>NUCLEOTIDE SEQUENCE</scope>
    <source>
        <strain evidence="1">BECK_S312</strain>
        <strain evidence="2">BECK_S426</strain>
    </source>
</reference>